<organism evidence="2 3">
    <name type="scientific">Ramazzottius varieornatus</name>
    <name type="common">Water bear</name>
    <name type="synonym">Tardigrade</name>
    <dbReference type="NCBI Taxonomy" id="947166"/>
    <lineage>
        <taxon>Eukaryota</taxon>
        <taxon>Metazoa</taxon>
        <taxon>Ecdysozoa</taxon>
        <taxon>Tardigrada</taxon>
        <taxon>Eutardigrada</taxon>
        <taxon>Parachela</taxon>
        <taxon>Hypsibioidea</taxon>
        <taxon>Ramazzottiidae</taxon>
        <taxon>Ramazzottius</taxon>
    </lineage>
</organism>
<name>A0A1D1W6D3_RAMVA</name>
<dbReference type="Proteomes" id="UP000186922">
    <property type="component" value="Unassembled WGS sequence"/>
</dbReference>
<proteinExistence type="predicted"/>
<protein>
    <submittedName>
        <fullName evidence="2">Uncharacterized protein</fullName>
    </submittedName>
</protein>
<keyword evidence="1" id="KW-0812">Transmembrane</keyword>
<evidence type="ECO:0000313" key="3">
    <source>
        <dbReference type="Proteomes" id="UP000186922"/>
    </source>
</evidence>
<evidence type="ECO:0000256" key="1">
    <source>
        <dbReference type="SAM" id="Phobius"/>
    </source>
</evidence>
<feature type="transmembrane region" description="Helical" evidence="1">
    <location>
        <begin position="70"/>
        <end position="89"/>
    </location>
</feature>
<keyword evidence="1" id="KW-1133">Transmembrane helix</keyword>
<gene>
    <name evidence="2" type="primary">RvY_18603</name>
    <name evidence="2" type="synonym">RvY_18603.2</name>
    <name evidence="2" type="ORF">RvY_18603-2</name>
</gene>
<reference evidence="2 3" key="1">
    <citation type="journal article" date="2016" name="Nat. Commun.">
        <title>Extremotolerant tardigrade genome and improved radiotolerance of human cultured cells by tardigrade-unique protein.</title>
        <authorList>
            <person name="Hashimoto T."/>
            <person name="Horikawa D.D."/>
            <person name="Saito Y."/>
            <person name="Kuwahara H."/>
            <person name="Kozuka-Hata H."/>
            <person name="Shin-I T."/>
            <person name="Minakuchi Y."/>
            <person name="Ohishi K."/>
            <person name="Motoyama A."/>
            <person name="Aizu T."/>
            <person name="Enomoto A."/>
            <person name="Kondo K."/>
            <person name="Tanaka S."/>
            <person name="Hara Y."/>
            <person name="Koshikawa S."/>
            <person name="Sagara H."/>
            <person name="Miura T."/>
            <person name="Yokobori S."/>
            <person name="Miyagawa K."/>
            <person name="Suzuki Y."/>
            <person name="Kubo T."/>
            <person name="Oyama M."/>
            <person name="Kohara Y."/>
            <person name="Fujiyama A."/>
            <person name="Arakawa K."/>
            <person name="Katayama T."/>
            <person name="Toyoda A."/>
            <person name="Kunieda T."/>
        </authorList>
    </citation>
    <scope>NUCLEOTIDE SEQUENCE [LARGE SCALE GENOMIC DNA]</scope>
    <source>
        <strain evidence="2 3">YOKOZUNA-1</strain>
    </source>
</reference>
<sequence length="107" mass="12452">MQISFCTFLSFEAFCVSRSLSRIIYRRRDLQILQLRLTYRHSSAKGQVGFQWQESLKETRPHRRNFRIQSYLGAIFLIPSMLYTAGSVLCRLSCANSLQNQKNAKNG</sequence>
<keyword evidence="3" id="KW-1185">Reference proteome</keyword>
<keyword evidence="1" id="KW-0472">Membrane</keyword>
<accession>A0A1D1W6D3</accession>
<comment type="caution">
    <text evidence="2">The sequence shown here is derived from an EMBL/GenBank/DDBJ whole genome shotgun (WGS) entry which is preliminary data.</text>
</comment>
<dbReference type="AlphaFoldDB" id="A0A1D1W6D3"/>
<evidence type="ECO:0000313" key="2">
    <source>
        <dbReference type="EMBL" id="GAV08992.1"/>
    </source>
</evidence>
<dbReference type="EMBL" id="BDGG01000020">
    <property type="protein sequence ID" value="GAV08992.1"/>
    <property type="molecule type" value="Genomic_DNA"/>
</dbReference>